<organism evidence="2 3">
    <name type="scientific">Armillaria gallica</name>
    <name type="common">Bulbous honey fungus</name>
    <name type="synonym">Armillaria bulbosa</name>
    <dbReference type="NCBI Taxonomy" id="47427"/>
    <lineage>
        <taxon>Eukaryota</taxon>
        <taxon>Fungi</taxon>
        <taxon>Dikarya</taxon>
        <taxon>Basidiomycota</taxon>
        <taxon>Agaricomycotina</taxon>
        <taxon>Agaricomycetes</taxon>
        <taxon>Agaricomycetidae</taxon>
        <taxon>Agaricales</taxon>
        <taxon>Marasmiineae</taxon>
        <taxon>Physalacriaceae</taxon>
        <taxon>Armillaria</taxon>
    </lineage>
</organism>
<feature type="transmembrane region" description="Helical" evidence="1">
    <location>
        <begin position="48"/>
        <end position="70"/>
    </location>
</feature>
<proteinExistence type="predicted"/>
<protein>
    <submittedName>
        <fullName evidence="2">Uncharacterized protein</fullName>
    </submittedName>
</protein>
<evidence type="ECO:0000256" key="1">
    <source>
        <dbReference type="SAM" id="Phobius"/>
    </source>
</evidence>
<keyword evidence="3" id="KW-1185">Reference proteome</keyword>
<feature type="transmembrane region" description="Helical" evidence="1">
    <location>
        <begin position="90"/>
        <end position="106"/>
    </location>
</feature>
<sequence length="265" mass="29542">MTDTDGLSVLYHTITLACQCLVYGMYIIIMPICSYVMLKRGLQRKSHILLFCMLVFMFSFSTAYGILSLYEDANLLATSFLHEVSHDVHMPLLNALVLLNKLFFTIRSKSSLLTNICSTSVVGIKAWRHRHWVISELQLKGKNITTAQRVFTLLVESGIIYCLSGLIVPITTVIRLPDGILGDLYTPVTVQFAGIYPAVVILLVHRQGELNKTVMFSLQGQDDALDVSNLGTIEYGDNPHVNSSFRETETSVADVTHNESHLSQA</sequence>
<keyword evidence="1" id="KW-1133">Transmembrane helix</keyword>
<reference evidence="3" key="1">
    <citation type="journal article" date="2017" name="Nat. Ecol. Evol.">
        <title>Genome expansion and lineage-specific genetic innovations in the forest pathogenic fungi Armillaria.</title>
        <authorList>
            <person name="Sipos G."/>
            <person name="Prasanna A.N."/>
            <person name="Walter M.C."/>
            <person name="O'Connor E."/>
            <person name="Balint B."/>
            <person name="Krizsan K."/>
            <person name="Kiss B."/>
            <person name="Hess J."/>
            <person name="Varga T."/>
            <person name="Slot J."/>
            <person name="Riley R."/>
            <person name="Boka B."/>
            <person name="Rigling D."/>
            <person name="Barry K."/>
            <person name="Lee J."/>
            <person name="Mihaltcheva S."/>
            <person name="LaButti K."/>
            <person name="Lipzen A."/>
            <person name="Waldron R."/>
            <person name="Moloney N.M."/>
            <person name="Sperisen C."/>
            <person name="Kredics L."/>
            <person name="Vagvoelgyi C."/>
            <person name="Patrignani A."/>
            <person name="Fitzpatrick D."/>
            <person name="Nagy I."/>
            <person name="Doyle S."/>
            <person name="Anderson J.B."/>
            <person name="Grigoriev I.V."/>
            <person name="Gueldener U."/>
            <person name="Muensterkoetter M."/>
            <person name="Nagy L.G."/>
        </authorList>
    </citation>
    <scope>NUCLEOTIDE SEQUENCE [LARGE SCALE GENOMIC DNA]</scope>
    <source>
        <strain evidence="3">Ar21-2</strain>
    </source>
</reference>
<feature type="transmembrane region" description="Helical" evidence="1">
    <location>
        <begin position="150"/>
        <end position="172"/>
    </location>
</feature>
<dbReference type="InParanoid" id="A0A2H3E6A3"/>
<evidence type="ECO:0000313" key="2">
    <source>
        <dbReference type="EMBL" id="PBL02976.1"/>
    </source>
</evidence>
<accession>A0A2H3E6A3</accession>
<keyword evidence="1" id="KW-0472">Membrane</keyword>
<gene>
    <name evidence="2" type="ORF">ARMGADRAFT_1159441</name>
</gene>
<dbReference type="Proteomes" id="UP000217790">
    <property type="component" value="Unassembled WGS sequence"/>
</dbReference>
<dbReference type="AlphaFoldDB" id="A0A2H3E6A3"/>
<keyword evidence="1" id="KW-0812">Transmembrane</keyword>
<name>A0A2H3E6A3_ARMGA</name>
<dbReference type="OrthoDB" id="3259206at2759"/>
<feature type="transmembrane region" description="Helical" evidence="1">
    <location>
        <begin position="12"/>
        <end position="36"/>
    </location>
</feature>
<feature type="transmembrane region" description="Helical" evidence="1">
    <location>
        <begin position="184"/>
        <end position="205"/>
    </location>
</feature>
<dbReference type="EMBL" id="KZ293645">
    <property type="protein sequence ID" value="PBL02976.1"/>
    <property type="molecule type" value="Genomic_DNA"/>
</dbReference>
<evidence type="ECO:0000313" key="3">
    <source>
        <dbReference type="Proteomes" id="UP000217790"/>
    </source>
</evidence>